<protein>
    <submittedName>
        <fullName evidence="2">Uncharacterized protein</fullName>
    </submittedName>
</protein>
<feature type="signal peptide" evidence="1">
    <location>
        <begin position="1"/>
        <end position="29"/>
    </location>
</feature>
<dbReference type="EMBL" id="BAABAB010000010">
    <property type="protein sequence ID" value="GAA3615392.1"/>
    <property type="molecule type" value="Genomic_DNA"/>
</dbReference>
<evidence type="ECO:0000313" key="2">
    <source>
        <dbReference type="EMBL" id="GAA3615392.1"/>
    </source>
</evidence>
<keyword evidence="3" id="KW-1185">Reference proteome</keyword>
<accession>A0ABP6ZUD9</accession>
<evidence type="ECO:0000256" key="1">
    <source>
        <dbReference type="SAM" id="SignalP"/>
    </source>
</evidence>
<keyword evidence="1" id="KW-0732">Signal</keyword>
<gene>
    <name evidence="2" type="ORF">GCM10022236_16740</name>
</gene>
<reference evidence="3" key="1">
    <citation type="journal article" date="2019" name="Int. J. Syst. Evol. Microbiol.">
        <title>The Global Catalogue of Microorganisms (GCM) 10K type strain sequencing project: providing services to taxonomists for standard genome sequencing and annotation.</title>
        <authorList>
            <consortium name="The Broad Institute Genomics Platform"/>
            <consortium name="The Broad Institute Genome Sequencing Center for Infectious Disease"/>
            <person name="Wu L."/>
            <person name="Ma J."/>
        </authorList>
    </citation>
    <scope>NUCLEOTIDE SEQUENCE [LARGE SCALE GENOMIC DNA]</scope>
    <source>
        <strain evidence="3">JCM 16929</strain>
    </source>
</reference>
<feature type="chain" id="PRO_5047201072" evidence="1">
    <location>
        <begin position="30"/>
        <end position="227"/>
    </location>
</feature>
<dbReference type="RefSeq" id="WP_344803312.1">
    <property type="nucleotide sequence ID" value="NZ_BAABAB010000010.1"/>
</dbReference>
<evidence type="ECO:0000313" key="3">
    <source>
        <dbReference type="Proteomes" id="UP001501490"/>
    </source>
</evidence>
<comment type="caution">
    <text evidence="2">The sequence shown here is derived from an EMBL/GenBank/DDBJ whole genome shotgun (WGS) entry which is preliminary data.</text>
</comment>
<name>A0ABP6ZUD9_9ACTN</name>
<dbReference type="Proteomes" id="UP001501490">
    <property type="component" value="Unassembled WGS sequence"/>
</dbReference>
<proteinExistence type="predicted"/>
<organism evidence="2 3">
    <name type="scientific">Microlunatus ginsengisoli</name>
    <dbReference type="NCBI Taxonomy" id="363863"/>
    <lineage>
        <taxon>Bacteria</taxon>
        <taxon>Bacillati</taxon>
        <taxon>Actinomycetota</taxon>
        <taxon>Actinomycetes</taxon>
        <taxon>Propionibacteriales</taxon>
        <taxon>Propionibacteriaceae</taxon>
        <taxon>Microlunatus</taxon>
    </lineage>
</organism>
<sequence length="227" mass="24693">MRKSVAGLMAAAVGASALVAGVGSPTVAAADTRSDCYVQLKAPSTVKIDRYYQRITVSLVDSCKIADFAGIALYGSRGFQDGFIFDGNTSTRWDLYADKTALGTLRTEPADSFAMDVDENDITVKATSIKVKLGTHAYVNTKRKGKKVTIKVNAKSWNVKSETYQAWNAPSAKIQYMSGSTWKTKKTVKLKNGSASYSYKTKSKRTYRFVVAEDGTHFGATSSTSRR</sequence>